<dbReference type="EMBL" id="BMHH01000003">
    <property type="protein sequence ID" value="GGA83842.1"/>
    <property type="molecule type" value="Genomic_DNA"/>
</dbReference>
<evidence type="ECO:0000313" key="2">
    <source>
        <dbReference type="Proteomes" id="UP000646478"/>
    </source>
</evidence>
<reference evidence="1" key="2">
    <citation type="submission" date="2020-09" db="EMBL/GenBank/DDBJ databases">
        <authorList>
            <person name="Sun Q."/>
            <person name="Zhou Y."/>
        </authorList>
    </citation>
    <scope>NUCLEOTIDE SEQUENCE</scope>
    <source>
        <strain evidence="1">CGMCC 1.15082</strain>
    </source>
</reference>
<dbReference type="AlphaFoldDB" id="A0A916S714"/>
<evidence type="ECO:0000313" key="1">
    <source>
        <dbReference type="EMBL" id="GGA83842.1"/>
    </source>
</evidence>
<accession>A0A916S714</accession>
<keyword evidence="2" id="KW-1185">Reference proteome</keyword>
<gene>
    <name evidence="1" type="ORF">GCM10011491_09140</name>
</gene>
<name>A0A916S714_9HYPH</name>
<proteinExistence type="predicted"/>
<reference evidence="1" key="1">
    <citation type="journal article" date="2014" name="Int. J. Syst. Evol. Microbiol.">
        <title>Complete genome sequence of Corynebacterium casei LMG S-19264T (=DSM 44701T), isolated from a smear-ripened cheese.</title>
        <authorList>
            <consortium name="US DOE Joint Genome Institute (JGI-PGF)"/>
            <person name="Walter F."/>
            <person name="Albersmeier A."/>
            <person name="Kalinowski J."/>
            <person name="Ruckert C."/>
        </authorList>
    </citation>
    <scope>NUCLEOTIDE SEQUENCE</scope>
    <source>
        <strain evidence="1">CGMCC 1.15082</strain>
    </source>
</reference>
<sequence>MPDEFRTDIFYGEALYFQSRCPQYKSVNMESAALTYCLISKTLKINCDAKTLYERFFLESNKVKNLSTIKYGMMPDHKVCEIAESKYGKNGTVFKRLLQP</sequence>
<comment type="caution">
    <text evidence="1">The sequence shown here is derived from an EMBL/GenBank/DDBJ whole genome shotgun (WGS) entry which is preliminary data.</text>
</comment>
<organism evidence="1 2">
    <name type="scientific">Brucella endophytica</name>
    <dbReference type="NCBI Taxonomy" id="1963359"/>
    <lineage>
        <taxon>Bacteria</taxon>
        <taxon>Pseudomonadati</taxon>
        <taxon>Pseudomonadota</taxon>
        <taxon>Alphaproteobacteria</taxon>
        <taxon>Hyphomicrobiales</taxon>
        <taxon>Brucellaceae</taxon>
        <taxon>Brucella/Ochrobactrum group</taxon>
        <taxon>Brucella</taxon>
    </lineage>
</organism>
<dbReference type="Proteomes" id="UP000646478">
    <property type="component" value="Unassembled WGS sequence"/>
</dbReference>
<protein>
    <submittedName>
        <fullName evidence="1">Uncharacterized protein</fullName>
    </submittedName>
</protein>